<evidence type="ECO:0008006" key="4">
    <source>
        <dbReference type="Google" id="ProtNLM"/>
    </source>
</evidence>
<dbReference type="EMBL" id="LR796370">
    <property type="protein sequence ID" value="CAB4140608.1"/>
    <property type="molecule type" value="Genomic_DNA"/>
</dbReference>
<dbReference type="InterPro" id="IPR048683">
    <property type="entry name" value="Sf6_terminase"/>
</dbReference>
<evidence type="ECO:0000313" key="2">
    <source>
        <dbReference type="EMBL" id="CAB4156222.1"/>
    </source>
</evidence>
<evidence type="ECO:0000313" key="1">
    <source>
        <dbReference type="EMBL" id="CAB4140608.1"/>
    </source>
</evidence>
<reference evidence="1" key="1">
    <citation type="submission" date="2020-04" db="EMBL/GenBank/DDBJ databases">
        <authorList>
            <person name="Chiriac C."/>
            <person name="Salcher M."/>
            <person name="Ghai R."/>
            <person name="Kavagutti S V."/>
        </authorList>
    </citation>
    <scope>NUCLEOTIDE SEQUENCE</scope>
</reference>
<evidence type="ECO:0000313" key="3">
    <source>
        <dbReference type="EMBL" id="CAB4213440.1"/>
    </source>
</evidence>
<protein>
    <recommendedName>
        <fullName evidence="4">Terminase small subunit</fullName>
    </recommendedName>
</protein>
<sequence>MPQESAVLTALPSWMAPAPPIPSPVSTTQLRLQNELTLIENSFERALEHVRQGKPLAQFVEEYPIEIEYTRLLAWIMRDEDRKLRYREAQEIGAEVVADQMIQIADGTDTGLPEDIDRATLRINTRKWLLGVWNRKRFGETRQIEQNVNVNLGDAMAAAQARVEQARVVDVTAREIR</sequence>
<proteinExistence type="predicted"/>
<dbReference type="EMBL" id="LR796626">
    <property type="protein sequence ID" value="CAB4156222.1"/>
    <property type="molecule type" value="Genomic_DNA"/>
</dbReference>
<dbReference type="Pfam" id="PF20901">
    <property type="entry name" value="Sf6_terminase"/>
    <property type="match status" value="1"/>
</dbReference>
<accession>A0A6J5M1I0</accession>
<dbReference type="Gene3D" id="1.10.10.60">
    <property type="entry name" value="Homeodomain-like"/>
    <property type="match status" value="1"/>
</dbReference>
<gene>
    <name evidence="3" type="ORF">UFOVP1449_22</name>
    <name evidence="1" type="ORF">UFOVP400_41</name>
    <name evidence="2" type="ORF">UFOVP669_50</name>
</gene>
<dbReference type="EMBL" id="LR797399">
    <property type="protein sequence ID" value="CAB4213440.1"/>
    <property type="molecule type" value="Genomic_DNA"/>
</dbReference>
<name>A0A6J5M1I0_9CAUD</name>
<organism evidence="1">
    <name type="scientific">uncultured Caudovirales phage</name>
    <dbReference type="NCBI Taxonomy" id="2100421"/>
    <lineage>
        <taxon>Viruses</taxon>
        <taxon>Duplodnaviria</taxon>
        <taxon>Heunggongvirae</taxon>
        <taxon>Uroviricota</taxon>
        <taxon>Caudoviricetes</taxon>
        <taxon>Peduoviridae</taxon>
        <taxon>Maltschvirus</taxon>
        <taxon>Maltschvirus maltsch</taxon>
    </lineage>
</organism>